<dbReference type="AlphaFoldDB" id="T0KZS8"/>
<sequence>MNCTFGPPPLAEAAEAIGSSFEESPHMSLSTCKAIRLRQHYFYRINDPHNIYFFIEELYCA</sequence>
<gene>
    <name evidence="1" type="ORF">CGLO_02109</name>
</gene>
<evidence type="ECO:0000313" key="1">
    <source>
        <dbReference type="EMBL" id="EQB57709.1"/>
    </source>
</evidence>
<organism evidence="1 2">
    <name type="scientific">Colletotrichum gloeosporioides (strain Cg-14)</name>
    <name type="common">Anthracnose fungus</name>
    <name type="synonym">Glomerella cingulata</name>
    <dbReference type="NCBI Taxonomy" id="1237896"/>
    <lineage>
        <taxon>Eukaryota</taxon>
        <taxon>Fungi</taxon>
        <taxon>Dikarya</taxon>
        <taxon>Ascomycota</taxon>
        <taxon>Pezizomycotina</taxon>
        <taxon>Sordariomycetes</taxon>
        <taxon>Hypocreomycetidae</taxon>
        <taxon>Glomerellales</taxon>
        <taxon>Glomerellaceae</taxon>
        <taxon>Colletotrichum</taxon>
        <taxon>Colletotrichum gloeosporioides species complex</taxon>
    </lineage>
</organism>
<dbReference type="EMBL" id="AMYD01000429">
    <property type="protein sequence ID" value="EQB57709.1"/>
    <property type="molecule type" value="Genomic_DNA"/>
</dbReference>
<reference evidence="2" key="1">
    <citation type="journal article" date="2013" name="Mol. Plant Microbe Interact.">
        <title>Global aspects of pacC regulation of pathogenicity genes in Colletotrichum gloeosporioides as revealed by transcriptome analysis.</title>
        <authorList>
            <person name="Alkan N."/>
            <person name="Meng X."/>
            <person name="Friedlander G."/>
            <person name="Reuveni E."/>
            <person name="Sukno S."/>
            <person name="Sherman A."/>
            <person name="Thon M."/>
            <person name="Fluhr R."/>
            <person name="Prusky D."/>
        </authorList>
    </citation>
    <scope>NUCLEOTIDE SEQUENCE [LARGE SCALE GENOMIC DNA]</scope>
    <source>
        <strain evidence="2">Cg-14</strain>
    </source>
</reference>
<evidence type="ECO:0000313" key="2">
    <source>
        <dbReference type="Proteomes" id="UP000015530"/>
    </source>
</evidence>
<proteinExistence type="predicted"/>
<comment type="caution">
    <text evidence="1">The sequence shown here is derived from an EMBL/GenBank/DDBJ whole genome shotgun (WGS) entry which is preliminary data.</text>
</comment>
<name>T0KZS8_COLGC</name>
<dbReference type="Proteomes" id="UP000015530">
    <property type="component" value="Unassembled WGS sequence"/>
</dbReference>
<dbReference type="HOGENOM" id="CLU_2922484_0_0_1"/>
<protein>
    <submittedName>
        <fullName evidence="1">Uncharacterized protein</fullName>
    </submittedName>
</protein>
<accession>T0KZS8</accession>